<gene>
    <name evidence="2" type="ORF">D3A95_09690</name>
</gene>
<keyword evidence="1" id="KW-0472">Membrane</keyword>
<dbReference type="EMBL" id="CP032152">
    <property type="protein sequence ID" value="QLL29359.1"/>
    <property type="molecule type" value="Genomic_DNA"/>
</dbReference>
<protein>
    <submittedName>
        <fullName evidence="2">Uncharacterized protein</fullName>
    </submittedName>
</protein>
<proteinExistence type="predicted"/>
<dbReference type="Proteomes" id="UP000261812">
    <property type="component" value="Chromosome"/>
</dbReference>
<reference evidence="3" key="1">
    <citation type="submission" date="2018-09" db="EMBL/GenBank/DDBJ databases">
        <title>Complete genome sequence of thermophilic cyanobacteria strain Thermosynechococcus elongatus PKUAC-SCTE542.</title>
        <authorList>
            <person name="Liang Y."/>
            <person name="Tang J."/>
            <person name="Daroch M."/>
        </authorList>
    </citation>
    <scope>NUCLEOTIDE SEQUENCE [LARGE SCALE GENOMIC DNA]</scope>
    <source>
        <strain evidence="3">E542</strain>
    </source>
</reference>
<keyword evidence="1" id="KW-1133">Transmembrane helix</keyword>
<evidence type="ECO:0000313" key="2">
    <source>
        <dbReference type="EMBL" id="QLL29359.1"/>
    </source>
</evidence>
<accession>A0A7D6EV59</accession>
<evidence type="ECO:0000256" key="1">
    <source>
        <dbReference type="SAM" id="Phobius"/>
    </source>
</evidence>
<name>A0A7D6EV59_9CYAN</name>
<keyword evidence="1" id="KW-0812">Transmembrane</keyword>
<sequence length="225" mass="23966">MLRAFHSGLLTSVVLISATAAITIVTAFIGYHLGRESLRGVSQPVVNPILGSAVNANDQTQGERSPILDEAQIIAQTKARIAEMTEGAGEREIVPAPTTTNEPPAAEPEVSRTLPIVAEDKGVRLEISHVDTIGQDLALHVSLKNDSSQGVQFIYTFLEIKNDKGTLLSALTEGLPTEFPPGSDLVKGTILIPKSLLGDTKTLTLRLASYPNQDVQLQAANIPVE</sequence>
<evidence type="ECO:0000313" key="3">
    <source>
        <dbReference type="Proteomes" id="UP000261812"/>
    </source>
</evidence>
<organism evidence="2 3">
    <name type="scientific">Thermosynechococcus sichuanensis E542</name>
    <dbReference type="NCBI Taxonomy" id="2016101"/>
    <lineage>
        <taxon>Bacteria</taxon>
        <taxon>Bacillati</taxon>
        <taxon>Cyanobacteriota</taxon>
        <taxon>Cyanophyceae</taxon>
        <taxon>Acaryochloridales</taxon>
        <taxon>Thermosynechococcaceae</taxon>
        <taxon>Thermosynechococcus</taxon>
        <taxon>Thermosynechococcus sichuanensis</taxon>
    </lineage>
</organism>
<dbReference type="KEGG" id="tsq:D3A95_09690"/>
<feature type="transmembrane region" description="Helical" evidence="1">
    <location>
        <begin position="12"/>
        <end position="33"/>
    </location>
</feature>
<dbReference type="RefSeq" id="WP_181494815.1">
    <property type="nucleotide sequence ID" value="NZ_CP032152.1"/>
</dbReference>
<keyword evidence="3" id="KW-1185">Reference proteome</keyword>
<dbReference type="AlphaFoldDB" id="A0A7D6EV59"/>